<name>A0A1I2JVM7_9BACT</name>
<dbReference type="STRING" id="1003.SAMN04488541_106111"/>
<sequence length="193" mass="21856">MIEGLSKNLNADLKVEAGYLLISEPFLPDPNFERSVVLICEHKVESGSFGFILNKPTELQVAEVIEVEAAHNSVFLGGPVEQNTLHFIHTFDTIRDAIPLKNGVYWGGDFEQLRLYAESGMVNSGNCRFFMGYSGWGKNQLKTELEQNSWIIAKTNLKQIFQIPPEELWRSLLRTMGGKYKVFASFPDDPRLN</sequence>
<accession>A0A1I2JVM7</accession>
<dbReference type="EMBL" id="FONY01000061">
    <property type="protein sequence ID" value="SFF57127.1"/>
    <property type="molecule type" value="Genomic_DNA"/>
</dbReference>
<dbReference type="Gene3D" id="3.40.1740.10">
    <property type="entry name" value="VC0467-like"/>
    <property type="match status" value="1"/>
</dbReference>
<dbReference type="Pfam" id="PF02622">
    <property type="entry name" value="DUF179"/>
    <property type="match status" value="1"/>
</dbReference>
<dbReference type="AlphaFoldDB" id="A0A1I2JVM7"/>
<keyword evidence="4" id="KW-1185">Reference proteome</keyword>
<evidence type="ECO:0000256" key="2">
    <source>
        <dbReference type="HAMAP-Rule" id="MF_00758"/>
    </source>
</evidence>
<evidence type="ECO:0000256" key="1">
    <source>
        <dbReference type="ARBA" id="ARBA00009600"/>
    </source>
</evidence>
<dbReference type="SUPFAM" id="SSF143456">
    <property type="entry name" value="VC0467-like"/>
    <property type="match status" value="1"/>
</dbReference>
<dbReference type="HAMAP" id="MF_00758">
    <property type="entry name" value="UPF0301"/>
    <property type="match status" value="1"/>
</dbReference>
<protein>
    <recommendedName>
        <fullName evidence="2">UPF0301 protein SAMN04488541_106111</fullName>
    </recommendedName>
</protein>
<dbReference type="RefSeq" id="WP_091549376.1">
    <property type="nucleotide sequence ID" value="NZ_FONY01000061.1"/>
</dbReference>
<dbReference type="OrthoDB" id="9807486at2"/>
<evidence type="ECO:0000313" key="4">
    <source>
        <dbReference type="Proteomes" id="UP000199513"/>
    </source>
</evidence>
<dbReference type="GO" id="GO:0005829">
    <property type="term" value="C:cytosol"/>
    <property type="evidence" value="ECO:0007669"/>
    <property type="project" value="TreeGrafter"/>
</dbReference>
<dbReference type="PANTHER" id="PTHR30327:SF1">
    <property type="entry name" value="UPF0301 PROTEIN YQGE"/>
    <property type="match status" value="1"/>
</dbReference>
<dbReference type="PANTHER" id="PTHR30327">
    <property type="entry name" value="UNCHARACTERIZED PROTEIN YQGE"/>
    <property type="match status" value="1"/>
</dbReference>
<comment type="similarity">
    <text evidence="1 2">Belongs to the UPF0301 (AlgH) family.</text>
</comment>
<proteinExistence type="inferred from homology"/>
<organism evidence="3 4">
    <name type="scientific">Thermoflexibacter ruber</name>
    <dbReference type="NCBI Taxonomy" id="1003"/>
    <lineage>
        <taxon>Bacteria</taxon>
        <taxon>Pseudomonadati</taxon>
        <taxon>Bacteroidota</taxon>
        <taxon>Cytophagia</taxon>
        <taxon>Cytophagales</taxon>
        <taxon>Thermoflexibacteraceae</taxon>
        <taxon>Thermoflexibacter</taxon>
    </lineage>
</organism>
<reference evidence="3 4" key="1">
    <citation type="submission" date="2016-10" db="EMBL/GenBank/DDBJ databases">
        <authorList>
            <person name="de Groot N.N."/>
        </authorList>
    </citation>
    <scope>NUCLEOTIDE SEQUENCE [LARGE SCALE GENOMIC DNA]</scope>
    <source>
        <strain>GEY</strain>
        <strain evidence="4">DSM 9560</strain>
    </source>
</reference>
<gene>
    <name evidence="3" type="ORF">SAMN04488541_106111</name>
</gene>
<dbReference type="Proteomes" id="UP000199513">
    <property type="component" value="Unassembled WGS sequence"/>
</dbReference>
<evidence type="ECO:0000313" key="3">
    <source>
        <dbReference type="EMBL" id="SFF57127.1"/>
    </source>
</evidence>
<dbReference type="InterPro" id="IPR003774">
    <property type="entry name" value="AlgH-like"/>
</dbReference>